<reference evidence="2" key="1">
    <citation type="submission" date="2020-12" db="EMBL/GenBank/DDBJ databases">
        <title>Comparative genomic insights into the epidemiology and virulence of plant pathogenic Pseudomonads from Turkey.</title>
        <authorList>
            <person name="Dillon M."/>
            <person name="Ruiz-Bedoya T."/>
            <person name="Bendalovic-Torma C."/>
            <person name="Guttman K.M."/>
            <person name="Kwak H."/>
            <person name="Middleton M.A."/>
            <person name="Wang P.W."/>
            <person name="Horuz S."/>
            <person name="Aysan Y."/>
            <person name="Guttman D.S."/>
        </authorList>
    </citation>
    <scope>NUCLEOTIDE SEQUENCE</scope>
    <source>
        <strain evidence="2">S5_IA_3a</strain>
    </source>
</reference>
<dbReference type="Pfam" id="PF06527">
    <property type="entry name" value="TniQ"/>
    <property type="match status" value="1"/>
</dbReference>
<organism evidence="2 3">
    <name type="scientific">Pseudomonas rhodesiae</name>
    <dbReference type="NCBI Taxonomy" id="76760"/>
    <lineage>
        <taxon>Bacteria</taxon>
        <taxon>Pseudomonadati</taxon>
        <taxon>Pseudomonadota</taxon>
        <taxon>Gammaproteobacteria</taxon>
        <taxon>Pseudomonadales</taxon>
        <taxon>Pseudomonadaceae</taxon>
        <taxon>Pseudomonas</taxon>
    </lineage>
</organism>
<comment type="caution">
    <text evidence="2">The sequence shown here is derived from an EMBL/GenBank/DDBJ whole genome shotgun (WGS) entry which is preliminary data.</text>
</comment>
<proteinExistence type="predicted"/>
<dbReference type="Proteomes" id="UP000645865">
    <property type="component" value="Unassembled WGS sequence"/>
</dbReference>
<protein>
    <submittedName>
        <fullName evidence="2">TniQ family protein</fullName>
    </submittedName>
</protein>
<evidence type="ECO:0000259" key="1">
    <source>
        <dbReference type="Pfam" id="PF06527"/>
    </source>
</evidence>
<dbReference type="InterPro" id="IPR009492">
    <property type="entry name" value="TniQ"/>
</dbReference>
<dbReference type="EMBL" id="JAEILH010000002">
    <property type="protein sequence ID" value="MBI6622443.1"/>
    <property type="molecule type" value="Genomic_DNA"/>
</dbReference>
<dbReference type="AlphaFoldDB" id="A0A8I1J816"/>
<sequence>MKIFTPFPGEYVASALQRGNEMLGLKNLTEKDFYIKPVPRKGFGYALGDKCEWRNHAIFQFPHFFTERHVSEEVLQNFTLYPLTTALGRTRADIVVTPREWKKICPSCVLEDFESYGTAYVHRRHVPASVRVCSIHNLKLMDTCTTCSMPMNNHQLSKLGVCSRKYQFMFVGSDSFSLAYSKFIADLLKYDGPTTTSHQADWAIFSSIRLKYGNEIRQDDEFIPNFIKSEFGVDVKHPARTYSDNNYTILAFLGCETAERYLNLIFKTEESSRLGKDLKSLYYGL</sequence>
<feature type="domain" description="TniQ" evidence="1">
    <location>
        <begin position="6"/>
        <end position="140"/>
    </location>
</feature>
<accession>A0A8I1J816</accession>
<dbReference type="RefSeq" id="WP_184316052.1">
    <property type="nucleotide sequence ID" value="NZ_JAEILH010000002.1"/>
</dbReference>
<name>A0A8I1J816_9PSED</name>
<evidence type="ECO:0000313" key="3">
    <source>
        <dbReference type="Proteomes" id="UP000645865"/>
    </source>
</evidence>
<gene>
    <name evidence="2" type="ORF">YA0853_02015</name>
</gene>
<evidence type="ECO:0000313" key="2">
    <source>
        <dbReference type="EMBL" id="MBI6622443.1"/>
    </source>
</evidence>